<dbReference type="OrthoDB" id="4313520at2"/>
<dbReference type="STRING" id="1144548.SAMN05443287_1153"/>
<dbReference type="AlphaFoldDB" id="A0A1H7DT67"/>
<gene>
    <name evidence="1" type="ORF">SAMN05443287_1153</name>
</gene>
<protein>
    <submittedName>
        <fullName evidence="1">Uncharacterized protein</fullName>
    </submittedName>
</protein>
<accession>A0A1H7DT67</accession>
<dbReference type="RefSeq" id="WP_139218018.1">
    <property type="nucleotide sequence ID" value="NZ_BOPI01000087.1"/>
</dbReference>
<proteinExistence type="predicted"/>
<sequence>MTNEDYEGRKIQVVSFDDATSDEHVIEFIDPAVSSAGSVVAVFNRGSDWRDARVSINPKLDGVSAEFLIWALNVARRMM</sequence>
<reference evidence="2" key="1">
    <citation type="submission" date="2016-10" db="EMBL/GenBank/DDBJ databases">
        <authorList>
            <person name="Varghese N."/>
            <person name="Submissions S."/>
        </authorList>
    </citation>
    <scope>NUCLEOTIDE SEQUENCE [LARGE SCALE GENOMIC DNA]</scope>
    <source>
        <strain evidence="2">CGMCC 4.7038</strain>
    </source>
</reference>
<organism evidence="1 2">
    <name type="scientific">Micromonospora phaseoli</name>
    <dbReference type="NCBI Taxonomy" id="1144548"/>
    <lineage>
        <taxon>Bacteria</taxon>
        <taxon>Bacillati</taxon>
        <taxon>Actinomycetota</taxon>
        <taxon>Actinomycetes</taxon>
        <taxon>Micromonosporales</taxon>
        <taxon>Micromonosporaceae</taxon>
        <taxon>Micromonospora</taxon>
    </lineage>
</organism>
<name>A0A1H7DT67_9ACTN</name>
<dbReference type="EMBL" id="FNYV01000015">
    <property type="protein sequence ID" value="SEK02500.1"/>
    <property type="molecule type" value="Genomic_DNA"/>
</dbReference>
<evidence type="ECO:0000313" key="1">
    <source>
        <dbReference type="EMBL" id="SEK02500.1"/>
    </source>
</evidence>
<evidence type="ECO:0000313" key="2">
    <source>
        <dbReference type="Proteomes" id="UP000198707"/>
    </source>
</evidence>
<keyword evidence="2" id="KW-1185">Reference proteome</keyword>
<dbReference type="Proteomes" id="UP000198707">
    <property type="component" value="Unassembled WGS sequence"/>
</dbReference>